<evidence type="ECO:0000313" key="1">
    <source>
        <dbReference type="EMBL" id="MBO0441503.1"/>
    </source>
</evidence>
<name>A0ABS3H2W8_9ENTE</name>
<accession>A0ABS3H2W8</accession>
<dbReference type="EMBL" id="JAFLWD010000037">
    <property type="protein sequence ID" value="MBO0441503.1"/>
    <property type="molecule type" value="Genomic_DNA"/>
</dbReference>
<gene>
    <name evidence="1" type="ORF">JZO69_14140</name>
</gene>
<proteinExistence type="predicted"/>
<organism evidence="1 2">
    <name type="scientific">Candidatus Enterococcus ikei</name>
    <dbReference type="NCBI Taxonomy" id="2815326"/>
    <lineage>
        <taxon>Bacteria</taxon>
        <taxon>Bacillati</taxon>
        <taxon>Bacillota</taxon>
        <taxon>Bacilli</taxon>
        <taxon>Lactobacillales</taxon>
        <taxon>Enterococcaceae</taxon>
        <taxon>Enterococcus</taxon>
    </lineage>
</organism>
<reference evidence="1 2" key="1">
    <citation type="submission" date="2021-03" db="EMBL/GenBank/DDBJ databases">
        <title>Enterococcal diversity collection.</title>
        <authorList>
            <person name="Gilmore M.S."/>
            <person name="Schwartzman J."/>
            <person name="Van Tyne D."/>
            <person name="Martin M."/>
            <person name="Earl A.M."/>
            <person name="Manson A.L."/>
            <person name="Straub T."/>
            <person name="Salamzade R."/>
            <person name="Saavedra J."/>
            <person name="Lebreton F."/>
            <person name="Prichula J."/>
            <person name="Schaufler K."/>
            <person name="Gaca A."/>
            <person name="Sgardioli B."/>
            <person name="Wagenaar J."/>
            <person name="Strong T."/>
        </authorList>
    </citation>
    <scope>NUCLEOTIDE SEQUENCE [LARGE SCALE GENOMIC DNA]</scope>
    <source>
        <strain evidence="1 2">DIV0869a</strain>
    </source>
</reference>
<evidence type="ECO:0000313" key="2">
    <source>
        <dbReference type="Proteomes" id="UP000664632"/>
    </source>
</evidence>
<comment type="caution">
    <text evidence="1">The sequence shown here is derived from an EMBL/GenBank/DDBJ whole genome shotgun (WGS) entry which is preliminary data.</text>
</comment>
<keyword evidence="2" id="KW-1185">Reference proteome</keyword>
<dbReference type="RefSeq" id="WP_207113480.1">
    <property type="nucleotide sequence ID" value="NZ_JAFLWD010000037.1"/>
</dbReference>
<protein>
    <recommendedName>
        <fullName evidence="3">Phage protein</fullName>
    </recommendedName>
</protein>
<sequence length="82" mass="9600">MKDVKFKTESGKLETGENLKITIEGKSNMPFWHQDLVFKAAIDLLQGIDEKRFFENGENGYEEYNKFVKELEETLSGLKNFY</sequence>
<evidence type="ECO:0008006" key="3">
    <source>
        <dbReference type="Google" id="ProtNLM"/>
    </source>
</evidence>
<dbReference type="Proteomes" id="UP000664632">
    <property type="component" value="Unassembled WGS sequence"/>
</dbReference>